<dbReference type="PROSITE" id="PS00086">
    <property type="entry name" value="CYTOCHROME_P450"/>
    <property type="match status" value="1"/>
</dbReference>
<keyword evidence="2 9" id="KW-0812">Transmembrane</keyword>
<name>A0A2G9I7M1_9LAMI</name>
<reference evidence="11" key="1">
    <citation type="journal article" date="2018" name="Gigascience">
        <title>Genome assembly of the Pink Ipe (Handroanthus impetiginosus, Bignoniaceae), a highly valued, ecologically keystone Neotropical timber forest tree.</title>
        <authorList>
            <person name="Silva-Junior O.B."/>
            <person name="Grattapaglia D."/>
            <person name="Novaes E."/>
            <person name="Collevatti R.G."/>
        </authorList>
    </citation>
    <scope>NUCLEOTIDE SEQUENCE [LARGE SCALE GENOMIC DNA]</scope>
    <source>
        <strain evidence="11">cv. UFG-1</strain>
    </source>
</reference>
<evidence type="ECO:0000256" key="1">
    <source>
        <dbReference type="ARBA" id="ARBA00004167"/>
    </source>
</evidence>
<proteinExistence type="inferred from homology"/>
<organism evidence="10 11">
    <name type="scientific">Handroanthus impetiginosus</name>
    <dbReference type="NCBI Taxonomy" id="429701"/>
    <lineage>
        <taxon>Eukaryota</taxon>
        <taxon>Viridiplantae</taxon>
        <taxon>Streptophyta</taxon>
        <taxon>Embryophyta</taxon>
        <taxon>Tracheophyta</taxon>
        <taxon>Spermatophyta</taxon>
        <taxon>Magnoliopsida</taxon>
        <taxon>eudicotyledons</taxon>
        <taxon>Gunneridae</taxon>
        <taxon>Pentapetalae</taxon>
        <taxon>asterids</taxon>
        <taxon>lamiids</taxon>
        <taxon>Lamiales</taxon>
        <taxon>Bignoniaceae</taxon>
        <taxon>Crescentiina</taxon>
        <taxon>Tabebuia alliance</taxon>
        <taxon>Handroanthus</taxon>
    </lineage>
</organism>
<dbReference type="SUPFAM" id="SSF48264">
    <property type="entry name" value="Cytochrome P450"/>
    <property type="match status" value="1"/>
</dbReference>
<dbReference type="PRINTS" id="PR00463">
    <property type="entry name" value="EP450I"/>
</dbReference>
<dbReference type="Proteomes" id="UP000231279">
    <property type="component" value="Unassembled WGS sequence"/>
</dbReference>
<evidence type="ECO:0000256" key="9">
    <source>
        <dbReference type="SAM" id="Phobius"/>
    </source>
</evidence>
<evidence type="ECO:0000256" key="2">
    <source>
        <dbReference type="ARBA" id="ARBA00022692"/>
    </source>
</evidence>
<dbReference type="GO" id="GO:0016132">
    <property type="term" value="P:brassinosteroid biosynthetic process"/>
    <property type="evidence" value="ECO:0007669"/>
    <property type="project" value="TreeGrafter"/>
</dbReference>
<protein>
    <submittedName>
        <fullName evidence="10">Cytochrome P450 CYP4/CYP19/CYP26 subfamily</fullName>
    </submittedName>
</protein>
<dbReference type="PANTHER" id="PTHR24286">
    <property type="entry name" value="CYTOCHROME P450 26"/>
    <property type="match status" value="1"/>
</dbReference>
<feature type="binding site" description="axial binding residue" evidence="7">
    <location>
        <position position="426"/>
    </location>
    <ligand>
        <name>heme</name>
        <dbReference type="ChEBI" id="CHEBI:30413"/>
    </ligand>
    <ligandPart>
        <name>Fe</name>
        <dbReference type="ChEBI" id="CHEBI:18248"/>
    </ligandPart>
</feature>
<keyword evidence="7 8" id="KW-0349">Heme</keyword>
<evidence type="ECO:0000313" key="10">
    <source>
        <dbReference type="EMBL" id="PIN25749.1"/>
    </source>
</evidence>
<dbReference type="CDD" id="cd11043">
    <property type="entry name" value="CYP90-like"/>
    <property type="match status" value="1"/>
</dbReference>
<evidence type="ECO:0000313" key="11">
    <source>
        <dbReference type="Proteomes" id="UP000231279"/>
    </source>
</evidence>
<comment type="cofactor">
    <cofactor evidence="7">
        <name>heme</name>
        <dbReference type="ChEBI" id="CHEBI:30413"/>
    </cofactor>
</comment>
<dbReference type="AlphaFoldDB" id="A0A2G9I7M1"/>
<keyword evidence="9" id="KW-0472">Membrane</keyword>
<dbReference type="Gene3D" id="1.10.630.10">
    <property type="entry name" value="Cytochrome P450"/>
    <property type="match status" value="1"/>
</dbReference>
<keyword evidence="4 9" id="KW-1133">Transmembrane helix</keyword>
<dbReference type="GO" id="GO:0016705">
    <property type="term" value="F:oxidoreductase activity, acting on paired donors, with incorporation or reduction of molecular oxygen"/>
    <property type="evidence" value="ECO:0007669"/>
    <property type="project" value="InterPro"/>
</dbReference>
<keyword evidence="5 8" id="KW-0560">Oxidoreductase</keyword>
<dbReference type="GO" id="GO:0016020">
    <property type="term" value="C:membrane"/>
    <property type="evidence" value="ECO:0007669"/>
    <property type="project" value="UniProtKB-SubCell"/>
</dbReference>
<dbReference type="STRING" id="429701.A0A2G9I7M1"/>
<dbReference type="InterPro" id="IPR002401">
    <property type="entry name" value="Cyt_P450_E_grp-I"/>
</dbReference>
<gene>
    <name evidence="10" type="ORF">CDL12_01543</name>
</gene>
<dbReference type="GO" id="GO:0010268">
    <property type="term" value="P:brassinosteroid homeostasis"/>
    <property type="evidence" value="ECO:0007669"/>
    <property type="project" value="TreeGrafter"/>
</dbReference>
<keyword evidence="8" id="KW-0503">Monooxygenase</keyword>
<dbReference type="InterPro" id="IPR001128">
    <property type="entry name" value="Cyt_P450"/>
</dbReference>
<feature type="transmembrane region" description="Helical" evidence="9">
    <location>
        <begin position="6"/>
        <end position="24"/>
    </location>
</feature>
<evidence type="ECO:0000256" key="7">
    <source>
        <dbReference type="PIRSR" id="PIRSR602401-1"/>
    </source>
</evidence>
<dbReference type="GO" id="GO:0004497">
    <property type="term" value="F:monooxygenase activity"/>
    <property type="evidence" value="ECO:0007669"/>
    <property type="project" value="UniProtKB-KW"/>
</dbReference>
<dbReference type="GO" id="GO:0016125">
    <property type="term" value="P:sterol metabolic process"/>
    <property type="evidence" value="ECO:0007669"/>
    <property type="project" value="TreeGrafter"/>
</dbReference>
<dbReference type="GO" id="GO:0005506">
    <property type="term" value="F:iron ion binding"/>
    <property type="evidence" value="ECO:0007669"/>
    <property type="project" value="InterPro"/>
</dbReference>
<evidence type="ECO:0000256" key="8">
    <source>
        <dbReference type="RuleBase" id="RU000461"/>
    </source>
</evidence>
<sequence>MWSVEHYFAVALSIILLTVTLRIYKYWRINRKSNGLLLPPGSSGLPLIGESLELLIPTYNFDILPFLKKRMLRYGPVFRTNVAGHNLIVSTDADFNHFLFQQEGKLVVRCYMDLFDKVFEQSKFEEVSIHKFTRNVTLSQFGVDSIKQNLLSDFEEFGRKTLHFWSLQDSVEVKPALAEMFGEFGAKQLFSNDMENSRELSHRFFNFAKASMAFPLNIPGTLYHKCLKEKKEALNMIRQVVKGRLANSPQNIKDDDLLSKIIKDLDKLNFRSEEFITQMVFGSSFTAFETVPTILEFALKFISENPAVQHKLIAEHEGILKKRQKSDSLVTWEEYKSMTFTLQVVNETLRLANTTPGFLRKAVKDIQVNGYTIPAGWRIMICQSSTHLDPTIYKDPLTFNPWRWEDVNSEFISKNLRPFGGGIKQCAGADYSRASMSIFLHLLVTKYRWNTVKGGDIIQNPILHFQNGLHISLHPKAEIKTPY</sequence>
<dbReference type="OrthoDB" id="1372046at2759"/>
<dbReference type="PANTHER" id="PTHR24286:SF305">
    <property type="entry name" value="CYTOCHROME P450 708A2"/>
    <property type="match status" value="1"/>
</dbReference>
<evidence type="ECO:0000256" key="6">
    <source>
        <dbReference type="ARBA" id="ARBA00023004"/>
    </source>
</evidence>
<dbReference type="InterPro" id="IPR017972">
    <property type="entry name" value="Cyt_P450_CS"/>
</dbReference>
<evidence type="ECO:0000256" key="3">
    <source>
        <dbReference type="ARBA" id="ARBA00022723"/>
    </source>
</evidence>
<comment type="similarity">
    <text evidence="8">Belongs to the cytochrome P450 family.</text>
</comment>
<evidence type="ECO:0000256" key="4">
    <source>
        <dbReference type="ARBA" id="ARBA00022989"/>
    </source>
</evidence>
<comment type="caution">
    <text evidence="10">The sequence shown here is derived from an EMBL/GenBank/DDBJ whole genome shotgun (WGS) entry which is preliminary data.</text>
</comment>
<dbReference type="EMBL" id="NKXS01000186">
    <property type="protein sequence ID" value="PIN25749.1"/>
    <property type="molecule type" value="Genomic_DNA"/>
</dbReference>
<keyword evidence="3 7" id="KW-0479">Metal-binding</keyword>
<dbReference type="Pfam" id="PF00067">
    <property type="entry name" value="p450"/>
    <property type="match status" value="1"/>
</dbReference>
<accession>A0A2G9I7M1</accession>
<comment type="subcellular location">
    <subcellularLocation>
        <location evidence="1">Membrane</location>
        <topology evidence="1">Single-pass membrane protein</topology>
    </subcellularLocation>
</comment>
<keyword evidence="11" id="KW-1185">Reference proteome</keyword>
<evidence type="ECO:0000256" key="5">
    <source>
        <dbReference type="ARBA" id="ARBA00023002"/>
    </source>
</evidence>
<dbReference type="InterPro" id="IPR036396">
    <property type="entry name" value="Cyt_P450_sf"/>
</dbReference>
<keyword evidence="6 7" id="KW-0408">Iron</keyword>
<dbReference type="GO" id="GO:0020037">
    <property type="term" value="F:heme binding"/>
    <property type="evidence" value="ECO:0007669"/>
    <property type="project" value="InterPro"/>
</dbReference>